<name>A0A1E3A9I8_9FIRM</name>
<gene>
    <name evidence="2" type="ORF">BEH84_01270</name>
    <name evidence="1" type="ORF">BEI61_01323</name>
</gene>
<dbReference type="EMBL" id="MCGI01000001">
    <property type="protein sequence ID" value="ODM13554.1"/>
    <property type="molecule type" value="Genomic_DNA"/>
</dbReference>
<organism evidence="1 3">
    <name type="scientific">Eisenbergiella tayi</name>
    <dbReference type="NCBI Taxonomy" id="1432052"/>
    <lineage>
        <taxon>Bacteria</taxon>
        <taxon>Bacillati</taxon>
        <taxon>Bacillota</taxon>
        <taxon>Clostridia</taxon>
        <taxon>Lachnospirales</taxon>
        <taxon>Lachnospiraceae</taxon>
        <taxon>Eisenbergiella</taxon>
    </lineage>
</organism>
<dbReference type="Proteomes" id="UP000095003">
    <property type="component" value="Unassembled WGS sequence"/>
</dbReference>
<dbReference type="EMBL" id="MCGH01000002">
    <property type="protein sequence ID" value="ODM05435.1"/>
    <property type="molecule type" value="Genomic_DNA"/>
</dbReference>
<evidence type="ECO:0000313" key="3">
    <source>
        <dbReference type="Proteomes" id="UP000094067"/>
    </source>
</evidence>
<protein>
    <submittedName>
        <fullName evidence="1">Uncharacterized protein</fullName>
    </submittedName>
</protein>
<dbReference type="PATRIC" id="fig|1432052.3.peg.1390"/>
<dbReference type="Gene3D" id="3.30.565.60">
    <property type="match status" value="1"/>
</dbReference>
<evidence type="ECO:0000313" key="2">
    <source>
        <dbReference type="EMBL" id="ODM13554.1"/>
    </source>
</evidence>
<evidence type="ECO:0000313" key="4">
    <source>
        <dbReference type="Proteomes" id="UP000095003"/>
    </source>
</evidence>
<sequence length="37" mass="4108">MEFVSIGGLVKGITLPDIMHGISQSRNMVLANVFYRL</sequence>
<dbReference type="InterPro" id="IPR038475">
    <property type="entry name" value="RecG_C_sf"/>
</dbReference>
<proteinExistence type="predicted"/>
<comment type="caution">
    <text evidence="1">The sequence shown here is derived from an EMBL/GenBank/DDBJ whole genome shotgun (WGS) entry which is preliminary data.</text>
</comment>
<reference evidence="3 4" key="1">
    <citation type="submission" date="2016-07" db="EMBL/GenBank/DDBJ databases">
        <title>Characterization of isolates of Eisenbergiella tayi derived from blood cultures, using whole genome sequencing.</title>
        <authorList>
            <person name="Burdz T."/>
            <person name="Wiebe D."/>
            <person name="Huynh C."/>
            <person name="Bernard K."/>
        </authorList>
    </citation>
    <scope>NUCLEOTIDE SEQUENCE [LARGE SCALE GENOMIC DNA]</scope>
    <source>
        <strain evidence="1 3">NML 110608</strain>
        <strain evidence="2 4">NML 120489</strain>
    </source>
</reference>
<evidence type="ECO:0000313" key="1">
    <source>
        <dbReference type="EMBL" id="ODM05435.1"/>
    </source>
</evidence>
<accession>A0A1E3A9I8</accession>
<dbReference type="Proteomes" id="UP000094067">
    <property type="component" value="Unassembled WGS sequence"/>
</dbReference>
<dbReference type="AlphaFoldDB" id="A0A1E3A9I8"/>